<dbReference type="Gene3D" id="1.20.120.920">
    <property type="entry name" value="CRISPR-associated endonuclease Cas1, C-terminal domain"/>
    <property type="match status" value="1"/>
</dbReference>
<evidence type="ECO:0000256" key="6">
    <source>
        <dbReference type="ARBA" id="ARBA00023118"/>
    </source>
</evidence>
<keyword evidence="1 9" id="KW-0540">Nuclease</keyword>
<keyword evidence="3 9" id="KW-0255">Endonuclease</keyword>
<dbReference type="Pfam" id="PF01867">
    <property type="entry name" value="Cas_Cas1"/>
    <property type="match status" value="1"/>
</dbReference>
<reference evidence="10" key="1">
    <citation type="journal article" date="2014" name="Int. J. Syst. Evol. Microbiol.">
        <title>Complete genome sequence of Corynebacterium casei LMG S-19264T (=DSM 44701T), isolated from a smear-ripened cheese.</title>
        <authorList>
            <consortium name="US DOE Joint Genome Institute (JGI-PGF)"/>
            <person name="Walter F."/>
            <person name="Albersmeier A."/>
            <person name="Kalinowski J."/>
            <person name="Ruckert C."/>
        </authorList>
    </citation>
    <scope>NUCLEOTIDE SEQUENCE</scope>
    <source>
        <strain evidence="10">JCM 14719</strain>
    </source>
</reference>
<dbReference type="InterPro" id="IPR042211">
    <property type="entry name" value="CRISPR-assoc_Cas1_N"/>
</dbReference>
<evidence type="ECO:0000256" key="9">
    <source>
        <dbReference type="HAMAP-Rule" id="MF_01470"/>
    </source>
</evidence>
<dbReference type="InterPro" id="IPR002729">
    <property type="entry name" value="CRISPR-assoc_Cas1"/>
</dbReference>
<dbReference type="RefSeq" id="WP_188818073.1">
    <property type="nucleotide sequence ID" value="NZ_BMOF01000061.1"/>
</dbReference>
<dbReference type="PANTHER" id="PTHR43219:SF1">
    <property type="entry name" value="CRISPR-ASSOCIATED ENDONUCLEASE CAS1"/>
    <property type="match status" value="1"/>
</dbReference>
<evidence type="ECO:0000256" key="5">
    <source>
        <dbReference type="ARBA" id="ARBA00022842"/>
    </source>
</evidence>
<evidence type="ECO:0000256" key="3">
    <source>
        <dbReference type="ARBA" id="ARBA00022759"/>
    </source>
</evidence>
<dbReference type="InterPro" id="IPR019858">
    <property type="entry name" value="CRISPR-assoc_Cas1_HMARI/TNEAP"/>
</dbReference>
<dbReference type="GO" id="GO:0004520">
    <property type="term" value="F:DNA endonuclease activity"/>
    <property type="evidence" value="ECO:0007669"/>
    <property type="project" value="InterPro"/>
</dbReference>
<keyword evidence="4 9" id="KW-0378">Hydrolase</keyword>
<gene>
    <name evidence="9" type="primary">cas1</name>
    <name evidence="10" type="ORF">GCM10007043_21570</name>
</gene>
<organism evidence="10 11">
    <name type="scientific">Calditerricola satsumensis</name>
    <dbReference type="NCBI Taxonomy" id="373054"/>
    <lineage>
        <taxon>Bacteria</taxon>
        <taxon>Bacillati</taxon>
        <taxon>Bacillota</taxon>
        <taxon>Bacilli</taxon>
        <taxon>Bacillales</taxon>
        <taxon>Bacillaceae</taxon>
        <taxon>Calditerricola</taxon>
    </lineage>
</organism>
<dbReference type="HAMAP" id="MF_01470">
    <property type="entry name" value="Cas1"/>
    <property type="match status" value="1"/>
</dbReference>
<evidence type="ECO:0000313" key="11">
    <source>
        <dbReference type="Proteomes" id="UP000637720"/>
    </source>
</evidence>
<keyword evidence="8 9" id="KW-0464">Manganese</keyword>
<dbReference type="Gene3D" id="3.100.10.20">
    <property type="entry name" value="CRISPR-associated endonuclease Cas1, N-terminal domain"/>
    <property type="match status" value="1"/>
</dbReference>
<keyword evidence="7 9" id="KW-0238">DNA-binding</keyword>
<dbReference type="GO" id="GO:0003677">
    <property type="term" value="F:DNA binding"/>
    <property type="evidence" value="ECO:0007669"/>
    <property type="project" value="UniProtKB-KW"/>
</dbReference>
<feature type="binding site" evidence="9">
    <location>
        <position position="222"/>
    </location>
    <ligand>
        <name>Mn(2+)</name>
        <dbReference type="ChEBI" id="CHEBI:29035"/>
    </ligand>
</feature>
<evidence type="ECO:0000256" key="1">
    <source>
        <dbReference type="ARBA" id="ARBA00022722"/>
    </source>
</evidence>
<dbReference type="PANTHER" id="PTHR43219">
    <property type="entry name" value="CRISPR-ASSOCIATED ENDONUCLEASE CAS1"/>
    <property type="match status" value="1"/>
</dbReference>
<dbReference type="NCBIfam" id="TIGR00287">
    <property type="entry name" value="cas1"/>
    <property type="match status" value="1"/>
</dbReference>
<protein>
    <recommendedName>
        <fullName evidence="9">CRISPR-associated endonuclease Cas1</fullName>
        <ecNumber evidence="9">3.1.-.-</ecNumber>
    </recommendedName>
</protein>
<name>A0A8J3BE35_9BACI</name>
<dbReference type="GO" id="GO:0046872">
    <property type="term" value="F:metal ion binding"/>
    <property type="evidence" value="ECO:0007669"/>
    <property type="project" value="UniProtKB-UniRule"/>
</dbReference>
<comment type="similarity">
    <text evidence="9">Belongs to the CRISPR-associated endonuclease Cas1 family.</text>
</comment>
<feature type="binding site" evidence="9">
    <location>
        <position position="156"/>
    </location>
    <ligand>
        <name>Mn(2+)</name>
        <dbReference type="ChEBI" id="CHEBI:29035"/>
    </ligand>
</feature>
<dbReference type="GO" id="GO:0051607">
    <property type="term" value="P:defense response to virus"/>
    <property type="evidence" value="ECO:0007669"/>
    <property type="project" value="UniProtKB-UniRule"/>
</dbReference>
<dbReference type="AlphaFoldDB" id="A0A8J3BE35"/>
<keyword evidence="11" id="KW-1185">Reference proteome</keyword>
<dbReference type="NCBIfam" id="TIGR03641">
    <property type="entry name" value="cas1_HMARI"/>
    <property type="match status" value="1"/>
</dbReference>
<accession>A0A8J3BE35</accession>
<evidence type="ECO:0000256" key="7">
    <source>
        <dbReference type="ARBA" id="ARBA00023125"/>
    </source>
</evidence>
<dbReference type="EMBL" id="BMOF01000061">
    <property type="protein sequence ID" value="GGK07170.1"/>
    <property type="molecule type" value="Genomic_DNA"/>
</dbReference>
<keyword evidence="6 9" id="KW-0051">Antiviral defense</keyword>
<proteinExistence type="inferred from homology"/>
<dbReference type="GO" id="GO:0043571">
    <property type="term" value="P:maintenance of CRISPR repeat elements"/>
    <property type="evidence" value="ECO:0007669"/>
    <property type="project" value="UniProtKB-UniRule"/>
</dbReference>
<keyword evidence="5 9" id="KW-0460">Magnesium</keyword>
<comment type="caution">
    <text evidence="10">The sequence shown here is derived from an EMBL/GenBank/DDBJ whole genome shotgun (WGS) entry which is preliminary data.</text>
</comment>
<dbReference type="EC" id="3.1.-.-" evidence="9"/>
<evidence type="ECO:0000313" key="10">
    <source>
        <dbReference type="EMBL" id="GGK07170.1"/>
    </source>
</evidence>
<evidence type="ECO:0000256" key="2">
    <source>
        <dbReference type="ARBA" id="ARBA00022723"/>
    </source>
</evidence>
<comment type="function">
    <text evidence="9">CRISPR (clustered regularly interspaced short palindromic repeat), is an adaptive immune system that provides protection against mobile genetic elements (viruses, transposable elements and conjugative plasmids). CRISPR clusters contain spacers, sequences complementary to antecedent mobile elements, and target invading nucleic acids. CRISPR clusters are transcribed and processed into CRISPR RNA (crRNA). Acts as a dsDNA endonuclease. Involved in the integration of spacer DNA into the CRISPR cassette.</text>
</comment>
<comment type="subunit">
    <text evidence="9">Homodimer, forms a heterotetramer with a Cas2 homodimer.</text>
</comment>
<sequence>MKESLYIFRDGQLRRKDHTLLFETADGKRYVPVEHVREIFLFGEVDVTKKMLEFCSQKEIPVHIYSHYGYYMGTFYPREHHVSGYVLLKQAEHYLDPSRRLALARRFVEGALDNMLNVLRYYKNRGKAVEPMQEAIESHRREVETAGSIEALMAAEGHARQAYYQAFDAILEDEAFRFGMRSRRPPRNRLNALISFGNSLLYSAVLREIYHTQLDPRIGFLHAANFRRFSLNLDVAEVFKPLLVDRVIFRVLGRRQIQADDFLHELGGLVLRERAQRVFVEEFEKGMRTTLQHRRLKRKVSYRQLIRLELYKIQKHLLGDEPYTPFVSRW</sequence>
<evidence type="ECO:0000256" key="4">
    <source>
        <dbReference type="ARBA" id="ARBA00022801"/>
    </source>
</evidence>
<dbReference type="InterPro" id="IPR042206">
    <property type="entry name" value="CRISPR-assoc_Cas1_C"/>
</dbReference>
<keyword evidence="2 9" id="KW-0479">Metal-binding</keyword>
<dbReference type="GO" id="GO:0016787">
    <property type="term" value="F:hydrolase activity"/>
    <property type="evidence" value="ECO:0007669"/>
    <property type="project" value="UniProtKB-KW"/>
</dbReference>
<feature type="binding site" evidence="9">
    <location>
        <position position="237"/>
    </location>
    <ligand>
        <name>Mn(2+)</name>
        <dbReference type="ChEBI" id="CHEBI:29035"/>
    </ligand>
</feature>
<evidence type="ECO:0000256" key="8">
    <source>
        <dbReference type="ARBA" id="ARBA00023211"/>
    </source>
</evidence>
<dbReference type="CDD" id="cd09722">
    <property type="entry name" value="Cas1_I-B"/>
    <property type="match status" value="1"/>
</dbReference>
<comment type="cofactor">
    <cofactor evidence="9">
        <name>Mg(2+)</name>
        <dbReference type="ChEBI" id="CHEBI:18420"/>
    </cofactor>
    <cofactor evidence="9">
        <name>Mn(2+)</name>
        <dbReference type="ChEBI" id="CHEBI:29035"/>
    </cofactor>
</comment>
<reference evidence="10" key="2">
    <citation type="submission" date="2020-09" db="EMBL/GenBank/DDBJ databases">
        <authorList>
            <person name="Sun Q."/>
            <person name="Ohkuma M."/>
        </authorList>
    </citation>
    <scope>NUCLEOTIDE SEQUENCE</scope>
    <source>
        <strain evidence="10">JCM 14719</strain>
    </source>
</reference>
<dbReference type="Proteomes" id="UP000637720">
    <property type="component" value="Unassembled WGS sequence"/>
</dbReference>